<evidence type="ECO:0000313" key="1">
    <source>
        <dbReference type="EMBL" id="TXD36313.1"/>
    </source>
</evidence>
<evidence type="ECO:0008006" key="3">
    <source>
        <dbReference type="Google" id="ProtNLM"/>
    </source>
</evidence>
<dbReference type="RefSeq" id="WP_146974264.1">
    <property type="nucleotide sequence ID" value="NZ_VOSL01000044.1"/>
</dbReference>
<name>A0A5C6X3E2_9DELT</name>
<evidence type="ECO:0000313" key="2">
    <source>
        <dbReference type="Proteomes" id="UP000321046"/>
    </source>
</evidence>
<protein>
    <recommendedName>
        <fullName evidence="3">Glycosyltransferase</fullName>
    </recommendedName>
</protein>
<organism evidence="1 2">
    <name type="scientific">Lujinxingia vulgaris</name>
    <dbReference type="NCBI Taxonomy" id="2600176"/>
    <lineage>
        <taxon>Bacteria</taxon>
        <taxon>Deltaproteobacteria</taxon>
        <taxon>Bradymonadales</taxon>
        <taxon>Lujinxingiaceae</taxon>
        <taxon>Lujinxingia</taxon>
    </lineage>
</organism>
<dbReference type="AlphaFoldDB" id="A0A5C6X3E2"/>
<sequence length="379" mass="41884">MTSSTMGLPPGARVAFVADQFADAPRTPDEPYPGGAELTDAAALEAAPVAVSCLRSAELEPEQVGEFDLLILGNTEALGAKQVQALAAHGRHVLFEHDLRLCRWRGNFPSAPDRMHRLGATCTCPHPVAHALFDSALGAIFLTESQRRHYARNPYYKGVPYAVLGSSLMNRAFFSEVDRLHAEAKEKQERREHRTTVCYSGSASKGFEEARAFCREHGEDPFVIRHLRPEEVLEVLAHSRNFVYLPQSFEAAGRMPLEARFLGAHVITNRVTGIAQEPWWQLDDEAALEHVRRAPERFWQHVARFYQRPARAGRPAETLAALTIKSAARRPLASALAAGRAALEASPLYPNLGLAAQTLERAMAHHERALAPLNSLELL</sequence>
<dbReference type="EMBL" id="VOSL01000044">
    <property type="protein sequence ID" value="TXD36313.1"/>
    <property type="molecule type" value="Genomic_DNA"/>
</dbReference>
<proteinExistence type="predicted"/>
<comment type="caution">
    <text evidence="1">The sequence shown here is derived from an EMBL/GenBank/DDBJ whole genome shotgun (WGS) entry which is preliminary data.</text>
</comment>
<reference evidence="1 2" key="1">
    <citation type="submission" date="2019-08" db="EMBL/GenBank/DDBJ databases">
        <title>Bradymonadales sp. TMQ2.</title>
        <authorList>
            <person name="Liang Q."/>
        </authorList>
    </citation>
    <scope>NUCLEOTIDE SEQUENCE [LARGE SCALE GENOMIC DNA]</scope>
    <source>
        <strain evidence="1 2">TMQ2</strain>
    </source>
</reference>
<gene>
    <name evidence="1" type="ORF">FRC96_09535</name>
</gene>
<dbReference type="OrthoDB" id="5490139at2"/>
<dbReference type="Proteomes" id="UP000321046">
    <property type="component" value="Unassembled WGS sequence"/>
</dbReference>
<accession>A0A5C6X3E2</accession>